<dbReference type="InterPro" id="IPR011551">
    <property type="entry name" value="NTP_PyrPHydrolase_MazG"/>
</dbReference>
<evidence type="ECO:0000313" key="3">
    <source>
        <dbReference type="Proteomes" id="UP001595900"/>
    </source>
</evidence>
<dbReference type="Gene3D" id="1.10.287.1080">
    <property type="entry name" value="MazG-like"/>
    <property type="match status" value="2"/>
</dbReference>
<dbReference type="InterPro" id="IPR048015">
    <property type="entry name" value="NTP-PPase_MazG-like_N"/>
</dbReference>
<dbReference type="CDD" id="cd11528">
    <property type="entry name" value="NTP-PPase_MazG_Nterm"/>
    <property type="match status" value="1"/>
</dbReference>
<dbReference type="RefSeq" id="WP_390226758.1">
    <property type="nucleotide sequence ID" value="NZ_JBHSCN010000002.1"/>
</dbReference>
<proteinExistence type="predicted"/>
<evidence type="ECO:0000259" key="1">
    <source>
        <dbReference type="Pfam" id="PF03819"/>
    </source>
</evidence>
<comment type="caution">
    <text evidence="2">The sequence shown here is derived from an EMBL/GenBank/DDBJ whole genome shotgun (WGS) entry which is preliminary data.</text>
</comment>
<reference evidence="3" key="1">
    <citation type="journal article" date="2019" name="Int. J. Syst. Evol. Microbiol.">
        <title>The Global Catalogue of Microorganisms (GCM) 10K type strain sequencing project: providing services to taxonomists for standard genome sequencing and annotation.</title>
        <authorList>
            <consortium name="The Broad Institute Genomics Platform"/>
            <consortium name="The Broad Institute Genome Sequencing Center for Infectious Disease"/>
            <person name="Wu L."/>
            <person name="Ma J."/>
        </authorList>
    </citation>
    <scope>NUCLEOTIDE SEQUENCE [LARGE SCALE GENOMIC DNA]</scope>
    <source>
        <strain evidence="3">CGMCC 1.10363</strain>
    </source>
</reference>
<dbReference type="PANTHER" id="PTHR30522">
    <property type="entry name" value="NUCLEOSIDE TRIPHOSPHATE PYROPHOSPHOHYDROLASE"/>
    <property type="match status" value="1"/>
</dbReference>
<accession>A0ABV8Q2W2</accession>
<protein>
    <submittedName>
        <fullName evidence="2">MazG family protein</fullName>
    </submittedName>
</protein>
<dbReference type="EMBL" id="JBHSCN010000002">
    <property type="protein sequence ID" value="MFC4241983.1"/>
    <property type="molecule type" value="Genomic_DNA"/>
</dbReference>
<feature type="domain" description="NTP pyrophosphohydrolase MazG-like" evidence="1">
    <location>
        <begin position="27"/>
        <end position="101"/>
    </location>
</feature>
<dbReference type="Proteomes" id="UP001595900">
    <property type="component" value="Unassembled WGS sequence"/>
</dbReference>
<keyword evidence="3" id="KW-1185">Reference proteome</keyword>
<dbReference type="Pfam" id="PF03819">
    <property type="entry name" value="MazG"/>
    <property type="match status" value="1"/>
</dbReference>
<organism evidence="2 3">
    <name type="scientific">Gryllotalpicola reticulitermitis</name>
    <dbReference type="NCBI Taxonomy" id="1184153"/>
    <lineage>
        <taxon>Bacteria</taxon>
        <taxon>Bacillati</taxon>
        <taxon>Actinomycetota</taxon>
        <taxon>Actinomycetes</taxon>
        <taxon>Micrococcales</taxon>
        <taxon>Microbacteriaceae</taxon>
        <taxon>Gryllotalpicola</taxon>
    </lineage>
</organism>
<name>A0ABV8Q2W2_9MICO</name>
<dbReference type="SUPFAM" id="SSF101386">
    <property type="entry name" value="all-alpha NTP pyrophosphatases"/>
    <property type="match status" value="1"/>
</dbReference>
<dbReference type="PANTHER" id="PTHR30522:SF0">
    <property type="entry name" value="NUCLEOSIDE TRIPHOSPHATE PYROPHOSPHOHYDROLASE"/>
    <property type="match status" value="1"/>
</dbReference>
<evidence type="ECO:0000313" key="2">
    <source>
        <dbReference type="EMBL" id="MFC4241983.1"/>
    </source>
</evidence>
<gene>
    <name evidence="2" type="ORF">ACFOYW_01250</name>
</gene>
<sequence>MTDSELDGFAAAMSAVLDRCVWSQRETHQSLVPYLIEESYELVEAIESGTRDDLLEELGDVLWQVVFHAEIARRTPSEAFDVQDVAANVREKMVRRHPHVFGDEVAETPEDVVRLWTAAKKAEKHERTSVLDGIPRSLPALALADKTIGRAASVGVETGPADADGAGLQFADEDELGALLLGITAQARAQGLDAERALRTRLRALAADVRAAEA</sequence>
<dbReference type="InterPro" id="IPR004518">
    <property type="entry name" value="MazG-like_dom"/>
</dbReference>